<reference evidence="1 2" key="1">
    <citation type="submission" date="2008-04" db="EMBL/GenBank/DDBJ databases">
        <title>Genome diversity and DNA divergence of Rhizobium etli.</title>
        <authorList>
            <person name="Gonzalez V."/>
            <person name="Acosta J.L."/>
            <person name="Santamaria R.I."/>
            <person name="Bustos P."/>
            <person name="Hernandez-Gonzalez I.L."/>
            <person name="Fernandez J.L."/>
            <person name="Diaz R."/>
            <person name="Flores M."/>
            <person name="Mora J."/>
            <person name="Palacios R."/>
            <person name="Davila G."/>
        </authorList>
    </citation>
    <scope>NUCLEOTIDE SEQUENCE [LARGE SCALE GENOMIC DNA]</scope>
    <source>
        <strain evidence="1 2">CIAT 652</strain>
    </source>
</reference>
<gene>
    <name evidence="1" type="ordered locus">RHECIAT_CH0003308</name>
</gene>
<evidence type="ECO:0000313" key="1">
    <source>
        <dbReference type="EMBL" id="ACE92256.1"/>
    </source>
</evidence>
<protein>
    <submittedName>
        <fullName evidence="1">Uncharacterized protein</fullName>
    </submittedName>
</protein>
<dbReference type="AlphaFoldDB" id="B3PVN6"/>
<organism evidence="1 2">
    <name type="scientific">Rhizobium etli (strain CIAT 652)</name>
    <dbReference type="NCBI Taxonomy" id="491916"/>
    <lineage>
        <taxon>Bacteria</taxon>
        <taxon>Pseudomonadati</taxon>
        <taxon>Pseudomonadota</taxon>
        <taxon>Alphaproteobacteria</taxon>
        <taxon>Hyphomicrobiales</taxon>
        <taxon>Rhizobiaceae</taxon>
        <taxon>Rhizobium/Agrobacterium group</taxon>
        <taxon>Rhizobium</taxon>
    </lineage>
</organism>
<sequence length="318" mass="36378">MTRRSRKTISDTTPQPLAIIAGLPKPNNEAVAKEVAAKFPTWKVIATPFPRDPKAPYSDDGAILDFVRAVCSFAEQQSEKTPPRPGQLVLLYIEDDAAHRMLDVFGFSTFAVPLKKSDWDWPAGRHWRSHFHVVTDLVLDALSMVVANEGEELKIRLERADPNDILLLPPRNFHVSDGERLFERFDRHHRASTVLDIEDEDIASEEFTVERLPTFFKKTGEVRRNFRIDDRGLVYATSRKGQHGPARMLNISTEKSLLAFRPLLESIFRFGTPLRDGFQHDAQWEDDKHLVNVDFVDIDEPIKLSQSHANIYGNDRVR</sequence>
<dbReference type="HOGENOM" id="CLU_873978_0_0_5"/>
<name>B3PVN6_RHIE6</name>
<accession>B3PVN6</accession>
<evidence type="ECO:0000313" key="2">
    <source>
        <dbReference type="Proteomes" id="UP000008817"/>
    </source>
</evidence>
<proteinExistence type="predicted"/>
<dbReference type="Proteomes" id="UP000008817">
    <property type="component" value="Chromosome"/>
</dbReference>
<dbReference type="EMBL" id="CP001074">
    <property type="protein sequence ID" value="ACE92256.1"/>
    <property type="molecule type" value="Genomic_DNA"/>
</dbReference>
<dbReference type="KEGG" id="rec:RHECIAT_CH0003308"/>